<keyword evidence="2" id="KW-0449">Lipoprotein</keyword>
<dbReference type="Gene3D" id="3.90.226.10">
    <property type="entry name" value="2-enoyl-CoA Hydratase, Chain A, domain 1"/>
    <property type="match status" value="1"/>
</dbReference>
<dbReference type="HOGENOM" id="CLU_040161_0_0_12"/>
<keyword evidence="3" id="KW-1185">Reference proteome</keyword>
<dbReference type="GO" id="GO:0030288">
    <property type="term" value="C:outer membrane-bounded periplasmic space"/>
    <property type="evidence" value="ECO:0007669"/>
    <property type="project" value="TreeGrafter"/>
</dbReference>
<dbReference type="eggNOG" id="COG0793">
    <property type="taxonomic scope" value="Bacteria"/>
</dbReference>
<sequence>MKKQFLFILIFIFIIFFACSDYTNGDEVRFISYKKMLSDYEYFWDFIYKGYPFSEVCERNGADLKKMKIKNYESLSGLASENAYLAFYDRLCRQITIGKSIGHLYAVDKYDYKYVFKTSMIGGPFITKILLIDGFYSKLIGGRSSTEIEKNIFYCDFFNDEFPCYSCDIYTGFLKRIIEPGKIAYVKLDSFLIVSREIELQYLRDLKDFFIETADYKHIIIDIQNNGGGYIENYEAIISPNIKENLTIVSYGLYNENKYTNPYLEMFFKGYRDIKKIEKHEVPNIENCGTVKNDKAYKLEDMIEPSYILDYKPCEDKKFWLLVSGDVYSAADRFTYVCKKTGFATVIGTNTKGAGNNGLWPMYIVLPNSGLLIKFDFIYGLTDDGYCTDEFGTAPDIYNLPGKDALETCLEEIRKLGEKTN</sequence>
<dbReference type="OrthoDB" id="1653205at2"/>
<dbReference type="PANTHER" id="PTHR32060:SF30">
    <property type="entry name" value="CARBOXY-TERMINAL PROCESSING PROTEASE CTPA"/>
    <property type="match status" value="1"/>
</dbReference>
<dbReference type="GO" id="GO:0006508">
    <property type="term" value="P:proteolysis"/>
    <property type="evidence" value="ECO:0007669"/>
    <property type="project" value="InterPro"/>
</dbReference>
<evidence type="ECO:0000259" key="1">
    <source>
        <dbReference type="Pfam" id="PF03572"/>
    </source>
</evidence>
<dbReference type="KEGG" id="tde:TDE_0722"/>
<reference evidence="2 3" key="1">
    <citation type="journal article" date="2004" name="Proc. Natl. Acad. Sci. U.S.A.">
        <title>Comparison of the genome of the oral pathogen Treponema denticola with other spirochete genomes.</title>
        <authorList>
            <person name="Seshadri R."/>
            <person name="Myers G.S."/>
            <person name="Tettelin H."/>
            <person name="Eisen J.A."/>
            <person name="Heidelberg J.F."/>
            <person name="Dodson R.J."/>
            <person name="Davidsen T.M."/>
            <person name="DeBoy R.T."/>
            <person name="Fouts D.E."/>
            <person name="Haft D.H."/>
            <person name="Selengut J."/>
            <person name="Ren Q."/>
            <person name="Brinkac L.M."/>
            <person name="Madupu R."/>
            <person name="Kolonay J."/>
            <person name="Durkin S.A."/>
            <person name="Daugherty S.C."/>
            <person name="Shetty J."/>
            <person name="Shvartsbeyn A."/>
            <person name="Gebregeorgis E."/>
            <person name="Geer K."/>
            <person name="Tsegaye G."/>
            <person name="Malek J."/>
            <person name="Ayodeji B."/>
            <person name="Shatsman S."/>
            <person name="McLeod M.P."/>
            <person name="Smajs D."/>
            <person name="Howell J.K."/>
            <person name="Pal S."/>
            <person name="Amin A."/>
            <person name="Vashisth P."/>
            <person name="McNeill T.Z."/>
            <person name="Xiang Q."/>
            <person name="Sodergren E."/>
            <person name="Baca E."/>
            <person name="Weinstock G.M."/>
            <person name="Norris S.J."/>
            <person name="Fraser C.M."/>
            <person name="Paulsen I.T."/>
        </authorList>
    </citation>
    <scope>NUCLEOTIDE SEQUENCE [LARGE SCALE GENOMIC DNA]</scope>
    <source>
        <strain evidence="3">ATCC 35405 / DSM 14222 / CIP 103919 / JCM 8153 / KCTC 15104</strain>
    </source>
</reference>
<dbReference type="InterPro" id="IPR005151">
    <property type="entry name" value="Tail-specific_protease"/>
</dbReference>
<dbReference type="Pfam" id="PF03572">
    <property type="entry name" value="Peptidase_S41"/>
    <property type="match status" value="1"/>
</dbReference>
<proteinExistence type="predicted"/>
<dbReference type="AlphaFoldDB" id="Q73PS4"/>
<dbReference type="PANTHER" id="PTHR32060">
    <property type="entry name" value="TAIL-SPECIFIC PROTEASE"/>
    <property type="match status" value="1"/>
</dbReference>
<accession>Q73PS4</accession>
<gene>
    <name evidence="2" type="ordered locus">TDE_0722</name>
</gene>
<dbReference type="PROSITE" id="PS51257">
    <property type="entry name" value="PROKAR_LIPOPROTEIN"/>
    <property type="match status" value="1"/>
</dbReference>
<dbReference type="GeneID" id="2740086"/>
<dbReference type="InterPro" id="IPR029045">
    <property type="entry name" value="ClpP/crotonase-like_dom_sf"/>
</dbReference>
<dbReference type="SUPFAM" id="SSF52096">
    <property type="entry name" value="ClpP/crotonase"/>
    <property type="match status" value="1"/>
</dbReference>
<dbReference type="PaxDb" id="243275-TDE_0722"/>
<dbReference type="GO" id="GO:0007165">
    <property type="term" value="P:signal transduction"/>
    <property type="evidence" value="ECO:0007669"/>
    <property type="project" value="TreeGrafter"/>
</dbReference>
<dbReference type="PATRIC" id="fig|243275.7.peg.698"/>
<dbReference type="GO" id="GO:0004175">
    <property type="term" value="F:endopeptidase activity"/>
    <property type="evidence" value="ECO:0007669"/>
    <property type="project" value="TreeGrafter"/>
</dbReference>
<dbReference type="GO" id="GO:0008236">
    <property type="term" value="F:serine-type peptidase activity"/>
    <property type="evidence" value="ECO:0007669"/>
    <property type="project" value="InterPro"/>
</dbReference>
<dbReference type="RefSeq" id="WP_002681959.1">
    <property type="nucleotide sequence ID" value="NC_002967.9"/>
</dbReference>
<organism evidence="2 3">
    <name type="scientific">Treponema denticola (strain ATCC 35405 / DSM 14222 / CIP 103919 / JCM 8153 / KCTC 15104)</name>
    <dbReference type="NCBI Taxonomy" id="243275"/>
    <lineage>
        <taxon>Bacteria</taxon>
        <taxon>Pseudomonadati</taxon>
        <taxon>Spirochaetota</taxon>
        <taxon>Spirochaetia</taxon>
        <taxon>Spirochaetales</taxon>
        <taxon>Treponemataceae</taxon>
        <taxon>Treponema</taxon>
    </lineage>
</organism>
<dbReference type="EMBL" id="AE017226">
    <property type="protein sequence ID" value="AAS11215.1"/>
    <property type="molecule type" value="Genomic_DNA"/>
</dbReference>
<name>Q73PS4_TREDE</name>
<feature type="domain" description="Tail specific protease" evidence="1">
    <location>
        <begin position="182"/>
        <end position="397"/>
    </location>
</feature>
<protein>
    <submittedName>
        <fullName evidence="2">Lipoprotein, putative</fullName>
    </submittedName>
</protein>
<evidence type="ECO:0000313" key="2">
    <source>
        <dbReference type="EMBL" id="AAS11215.1"/>
    </source>
</evidence>
<evidence type="ECO:0000313" key="3">
    <source>
        <dbReference type="Proteomes" id="UP000008212"/>
    </source>
</evidence>
<dbReference type="Proteomes" id="UP000008212">
    <property type="component" value="Chromosome"/>
</dbReference>